<gene>
    <name evidence="4" type="ORF">E1301_Tti007004</name>
</gene>
<feature type="domain" description="Immunoglobulin" evidence="3">
    <location>
        <begin position="33"/>
        <end position="128"/>
    </location>
</feature>
<dbReference type="Gene3D" id="2.60.40.10">
    <property type="entry name" value="Immunoglobulins"/>
    <property type="match status" value="2"/>
</dbReference>
<feature type="chain" id="PRO_5022862178" description="Immunoglobulin domain-containing protein" evidence="2">
    <location>
        <begin position="23"/>
        <end position="353"/>
    </location>
</feature>
<evidence type="ECO:0000313" key="4">
    <source>
        <dbReference type="EMBL" id="KAA0703199.1"/>
    </source>
</evidence>
<dbReference type="SMART" id="SM00409">
    <property type="entry name" value="IG"/>
    <property type="match status" value="2"/>
</dbReference>
<reference evidence="4 5" key="1">
    <citation type="journal article" date="2019" name="Mol. Ecol. Resour.">
        <title>Chromosome-level genome assembly of Triplophysa tibetana, a fish adapted to the harsh high-altitude environment of the Tibetan Plateau.</title>
        <authorList>
            <person name="Yang X."/>
            <person name="Liu H."/>
            <person name="Ma Z."/>
            <person name="Zou Y."/>
            <person name="Zou M."/>
            <person name="Mao Y."/>
            <person name="Li X."/>
            <person name="Wang H."/>
            <person name="Chen T."/>
            <person name="Wang W."/>
            <person name="Yang R."/>
        </authorList>
    </citation>
    <scope>NUCLEOTIDE SEQUENCE [LARGE SCALE GENOMIC DNA]</scope>
    <source>
        <strain evidence="4">TTIB1903HZAU</strain>
        <tissue evidence="4">Muscle</tissue>
    </source>
</reference>
<feature type="domain" description="Immunoglobulin" evidence="3">
    <location>
        <begin position="133"/>
        <end position="225"/>
    </location>
</feature>
<protein>
    <recommendedName>
        <fullName evidence="3">Immunoglobulin domain-containing protein</fullName>
    </recommendedName>
</protein>
<evidence type="ECO:0000313" key="5">
    <source>
        <dbReference type="Proteomes" id="UP000324632"/>
    </source>
</evidence>
<keyword evidence="5" id="KW-1185">Reference proteome</keyword>
<dbReference type="SUPFAM" id="SSF48726">
    <property type="entry name" value="Immunoglobulin"/>
    <property type="match status" value="1"/>
</dbReference>
<keyword evidence="1" id="KW-0812">Transmembrane</keyword>
<evidence type="ECO:0000256" key="1">
    <source>
        <dbReference type="SAM" id="Phobius"/>
    </source>
</evidence>
<dbReference type="AlphaFoldDB" id="A0A5A9N2I2"/>
<dbReference type="InterPro" id="IPR013783">
    <property type="entry name" value="Ig-like_fold"/>
</dbReference>
<keyword evidence="1" id="KW-1133">Transmembrane helix</keyword>
<comment type="caution">
    <text evidence="4">The sequence shown here is derived from an EMBL/GenBank/DDBJ whole genome shotgun (WGS) entry which is preliminary data.</text>
</comment>
<proteinExistence type="predicted"/>
<evidence type="ECO:0000256" key="2">
    <source>
        <dbReference type="SAM" id="SignalP"/>
    </source>
</evidence>
<dbReference type="EMBL" id="SOYY01000024">
    <property type="protein sequence ID" value="KAA0703199.1"/>
    <property type="molecule type" value="Genomic_DNA"/>
</dbReference>
<name>A0A5A9N2I2_9TELE</name>
<dbReference type="Proteomes" id="UP000324632">
    <property type="component" value="Chromosome 24"/>
</dbReference>
<keyword evidence="1" id="KW-0472">Membrane</keyword>
<accession>A0A5A9N2I2</accession>
<dbReference type="InterPro" id="IPR003599">
    <property type="entry name" value="Ig_sub"/>
</dbReference>
<evidence type="ECO:0000259" key="3">
    <source>
        <dbReference type="SMART" id="SM00409"/>
    </source>
</evidence>
<organism evidence="4 5">
    <name type="scientific">Triplophysa tibetana</name>
    <dbReference type="NCBI Taxonomy" id="1572043"/>
    <lineage>
        <taxon>Eukaryota</taxon>
        <taxon>Metazoa</taxon>
        <taxon>Chordata</taxon>
        <taxon>Craniata</taxon>
        <taxon>Vertebrata</taxon>
        <taxon>Euteleostomi</taxon>
        <taxon>Actinopterygii</taxon>
        <taxon>Neopterygii</taxon>
        <taxon>Teleostei</taxon>
        <taxon>Ostariophysi</taxon>
        <taxon>Cypriniformes</taxon>
        <taxon>Nemacheilidae</taxon>
        <taxon>Triplophysa</taxon>
    </lineage>
</organism>
<keyword evidence="2" id="KW-0732">Signal</keyword>
<feature type="signal peptide" evidence="2">
    <location>
        <begin position="1"/>
        <end position="22"/>
    </location>
</feature>
<feature type="transmembrane region" description="Helical" evidence="1">
    <location>
        <begin position="264"/>
        <end position="284"/>
    </location>
</feature>
<dbReference type="InterPro" id="IPR036179">
    <property type="entry name" value="Ig-like_dom_sf"/>
</dbReference>
<sequence length="353" mass="39680">MGYLRHSYLQLLNILIAALSESETRTSCVTSGSITYRHVQGDNVSIPCLNTTCNSNTFRLKLRRTNQDTDILSYPNISSYHQRWSVRNRTGNVTVDLKDIVLLDAGQYECEVQMHSECITTQFNLKVKECKVLNPVWTMPKSDIMLPCPEQLNVKWEVLHGDKSTEITKYECKHSEKTQGATKPLCERSIRNSTSLIIRDVVNNDALWYRCRGNKACYDVKLLVKDYETSSVALSTALSTTDASASAVSNVGQMEESRSSTATVASVLSVFIVASLIICVILYLKIRKRKTTSQLEFRPNSLYIARESVYYSQISEGLQFPSYQNNSETLVTFGQTEAAAYINDSQSSKKCSS</sequence>